<dbReference type="SUPFAM" id="SSF52047">
    <property type="entry name" value="RNI-like"/>
    <property type="match status" value="1"/>
</dbReference>
<sequence length="586" mass="65605">MTSRPESRITRALASKKKPDKVQAAALQKTGQNAYKNGDVKGAIESFTKALAADNEDIGVLDNRAAAYCKLKLYSPARSDARAMVKLAPKDDRGYLRLAKVLCLDGNFDKAQVIYEYALQKLPANHAGRDVVMQSLKKLQDKLAGGNRRDPFTALPLEVADLILSYLSFKQIAAIMRVCQGWRRFLIGLSNLWMHVDLTGARSRVPWTSVRDYIHRSRVQVTNATIANVCNSATPKVLQMLSRCPKLEHLEFQVFCGPRDFYPKIQEFRHLKTLVCGPDIKISHACVGSILSTLTKLEKATFFHVWDRITQVPQPTPTWPTYLPNLKSLTLGCSQDSRISLTSTHTFGDVVPGLTSSVYPNLEELRLLWNTARSRHYEFCPMRGDGEELPILPPLRTLDLRGAVIEPRFYSLLPATLESLRVESSGVTDDSLHMYDNKLRNLKTLIFNECLWINNDSLIIFASRSEAPLETLHINFCHKADYAGLSRLLLTPGAMERSRGLTELCVACMDGLDDYAMKEVSERLPNLSVLDLSQTKITGCTIRLFADARKDGTKVAQLDVLIIRGCDAVSRDAIDYGRQMGIKIIT</sequence>
<dbReference type="SMART" id="SM00028">
    <property type="entry name" value="TPR"/>
    <property type="match status" value="3"/>
</dbReference>
<reference evidence="6" key="1">
    <citation type="submission" date="2022-11" db="EMBL/GenBank/DDBJ databases">
        <authorList>
            <person name="Petersen C."/>
        </authorList>
    </citation>
    <scope>NUCLEOTIDE SEQUENCE</scope>
    <source>
        <strain evidence="6">IBT 22155</strain>
    </source>
</reference>
<dbReference type="Proteomes" id="UP001149079">
    <property type="component" value="Unassembled WGS sequence"/>
</dbReference>
<dbReference type="SUPFAM" id="SSF81383">
    <property type="entry name" value="F-box domain"/>
    <property type="match status" value="1"/>
</dbReference>
<dbReference type="RefSeq" id="XP_056517605.1">
    <property type="nucleotide sequence ID" value="XM_056669806.1"/>
</dbReference>
<dbReference type="SMART" id="SM00256">
    <property type="entry name" value="FBOX"/>
    <property type="match status" value="1"/>
</dbReference>
<dbReference type="PROSITE" id="PS50181">
    <property type="entry name" value="FBOX"/>
    <property type="match status" value="1"/>
</dbReference>
<evidence type="ECO:0000259" key="5">
    <source>
        <dbReference type="PROSITE" id="PS50181"/>
    </source>
</evidence>
<comment type="caution">
    <text evidence="6">The sequence shown here is derived from an EMBL/GenBank/DDBJ whole genome shotgun (WGS) entry which is preliminary data.</text>
</comment>
<gene>
    <name evidence="6" type="ORF">N7515_009062</name>
</gene>
<dbReference type="CDD" id="cd09917">
    <property type="entry name" value="F-box_SF"/>
    <property type="match status" value="1"/>
</dbReference>
<dbReference type="GO" id="GO:0051879">
    <property type="term" value="F:Hsp90 protein binding"/>
    <property type="evidence" value="ECO:0007669"/>
    <property type="project" value="TreeGrafter"/>
</dbReference>
<evidence type="ECO:0000256" key="4">
    <source>
        <dbReference type="SAM" id="MobiDB-lite"/>
    </source>
</evidence>
<dbReference type="Gene3D" id="1.20.1280.50">
    <property type="match status" value="1"/>
</dbReference>
<keyword evidence="1" id="KW-0677">Repeat</keyword>
<dbReference type="InterPro" id="IPR036047">
    <property type="entry name" value="F-box-like_dom_sf"/>
</dbReference>
<keyword evidence="2 3" id="KW-0802">TPR repeat</keyword>
<keyword evidence="7" id="KW-1185">Reference proteome</keyword>
<feature type="region of interest" description="Disordered" evidence="4">
    <location>
        <begin position="1"/>
        <end position="24"/>
    </location>
</feature>
<dbReference type="AlphaFoldDB" id="A0A9W9KU61"/>
<accession>A0A9W9KU61</accession>
<dbReference type="InterPro" id="IPR011990">
    <property type="entry name" value="TPR-like_helical_dom_sf"/>
</dbReference>
<evidence type="ECO:0000313" key="7">
    <source>
        <dbReference type="Proteomes" id="UP001149079"/>
    </source>
</evidence>
<feature type="domain" description="F-box" evidence="5">
    <location>
        <begin position="149"/>
        <end position="196"/>
    </location>
</feature>
<organism evidence="6 7">
    <name type="scientific">Penicillium bovifimosum</name>
    <dbReference type="NCBI Taxonomy" id="126998"/>
    <lineage>
        <taxon>Eukaryota</taxon>
        <taxon>Fungi</taxon>
        <taxon>Dikarya</taxon>
        <taxon>Ascomycota</taxon>
        <taxon>Pezizomycotina</taxon>
        <taxon>Eurotiomycetes</taxon>
        <taxon>Eurotiomycetidae</taxon>
        <taxon>Eurotiales</taxon>
        <taxon>Aspergillaceae</taxon>
        <taxon>Penicillium</taxon>
    </lineage>
</organism>
<dbReference type="Gene3D" id="1.25.40.10">
    <property type="entry name" value="Tetratricopeptide repeat domain"/>
    <property type="match status" value="1"/>
</dbReference>
<dbReference type="GeneID" id="81408976"/>
<dbReference type="PROSITE" id="PS50005">
    <property type="entry name" value="TPR"/>
    <property type="match status" value="1"/>
</dbReference>
<protein>
    <submittedName>
        <fullName evidence="6">Tetratricopeptide-like helical</fullName>
    </submittedName>
</protein>
<proteinExistence type="predicted"/>
<dbReference type="PANTHER" id="PTHR22904">
    <property type="entry name" value="TPR REPEAT CONTAINING PROTEIN"/>
    <property type="match status" value="1"/>
</dbReference>
<evidence type="ECO:0000313" key="6">
    <source>
        <dbReference type="EMBL" id="KAJ5121101.1"/>
    </source>
</evidence>
<evidence type="ECO:0000256" key="2">
    <source>
        <dbReference type="ARBA" id="ARBA00022803"/>
    </source>
</evidence>
<dbReference type="PANTHER" id="PTHR22904:SF523">
    <property type="entry name" value="STRESS-INDUCED-PHOSPHOPROTEIN 1"/>
    <property type="match status" value="1"/>
</dbReference>
<dbReference type="InterPro" id="IPR019734">
    <property type="entry name" value="TPR_rpt"/>
</dbReference>
<dbReference type="SUPFAM" id="SSF48452">
    <property type="entry name" value="TPR-like"/>
    <property type="match status" value="1"/>
</dbReference>
<feature type="repeat" description="TPR" evidence="3">
    <location>
        <begin position="24"/>
        <end position="57"/>
    </location>
</feature>
<dbReference type="Pfam" id="PF12937">
    <property type="entry name" value="F-box-like"/>
    <property type="match status" value="1"/>
</dbReference>
<dbReference type="OrthoDB" id="629492at2759"/>
<name>A0A9W9KU61_9EURO</name>
<evidence type="ECO:0000256" key="1">
    <source>
        <dbReference type="ARBA" id="ARBA00022737"/>
    </source>
</evidence>
<dbReference type="InterPro" id="IPR032675">
    <property type="entry name" value="LRR_dom_sf"/>
</dbReference>
<dbReference type="EMBL" id="JAPQKL010000007">
    <property type="protein sequence ID" value="KAJ5121101.1"/>
    <property type="molecule type" value="Genomic_DNA"/>
</dbReference>
<dbReference type="InterPro" id="IPR001810">
    <property type="entry name" value="F-box_dom"/>
</dbReference>
<evidence type="ECO:0000256" key="3">
    <source>
        <dbReference type="PROSITE-ProRule" id="PRU00339"/>
    </source>
</evidence>
<reference evidence="6" key="2">
    <citation type="journal article" date="2023" name="IMA Fungus">
        <title>Comparative genomic study of the Penicillium genus elucidates a diverse pangenome and 15 lateral gene transfer events.</title>
        <authorList>
            <person name="Petersen C."/>
            <person name="Sorensen T."/>
            <person name="Nielsen M.R."/>
            <person name="Sondergaard T.E."/>
            <person name="Sorensen J.L."/>
            <person name="Fitzpatrick D.A."/>
            <person name="Frisvad J.C."/>
            <person name="Nielsen K.L."/>
        </authorList>
    </citation>
    <scope>NUCLEOTIDE SEQUENCE</scope>
    <source>
        <strain evidence="6">IBT 22155</strain>
    </source>
</reference>
<dbReference type="Gene3D" id="3.80.10.10">
    <property type="entry name" value="Ribonuclease Inhibitor"/>
    <property type="match status" value="1"/>
</dbReference>